<evidence type="ECO:0000256" key="1">
    <source>
        <dbReference type="ARBA" id="ARBA00004123"/>
    </source>
</evidence>
<sequence>MNTTDLINKRKQLSNENDNNNEMGLLHSNGQSSISSLTTVRTSPQITITTAMTTTKTTTTTTVPSYCSTLNKPICSLCGEQFKEKHHLTRHMLSHT</sequence>
<accession>A0AA85ARH3</accession>
<dbReference type="InterPro" id="IPR013087">
    <property type="entry name" value="Znf_C2H2_type"/>
</dbReference>
<feature type="domain" description="C2H2-type" evidence="9">
    <location>
        <begin position="73"/>
        <end position="96"/>
    </location>
</feature>
<organism evidence="10 11">
    <name type="scientific">Schistosoma mattheei</name>
    <dbReference type="NCBI Taxonomy" id="31246"/>
    <lineage>
        <taxon>Eukaryota</taxon>
        <taxon>Metazoa</taxon>
        <taxon>Spiralia</taxon>
        <taxon>Lophotrochozoa</taxon>
        <taxon>Platyhelminthes</taxon>
        <taxon>Trematoda</taxon>
        <taxon>Digenea</taxon>
        <taxon>Strigeidida</taxon>
        <taxon>Schistosomatoidea</taxon>
        <taxon>Schistosomatidae</taxon>
        <taxon>Schistosoma</taxon>
    </lineage>
</organism>
<keyword evidence="6" id="KW-0539">Nucleus</keyword>
<keyword evidence="2" id="KW-0479">Metal-binding</keyword>
<proteinExistence type="predicted"/>
<dbReference type="WBParaSite" id="SMTH1_101550.1">
    <property type="protein sequence ID" value="SMTH1_101550.1"/>
    <property type="gene ID" value="SMTH1_101550"/>
</dbReference>
<dbReference type="GO" id="GO:0008270">
    <property type="term" value="F:zinc ion binding"/>
    <property type="evidence" value="ECO:0007669"/>
    <property type="project" value="UniProtKB-KW"/>
</dbReference>
<dbReference type="Gene3D" id="3.30.160.60">
    <property type="entry name" value="Classic Zinc Finger"/>
    <property type="match status" value="1"/>
</dbReference>
<dbReference type="AlphaFoldDB" id="A0AA85ARH3"/>
<dbReference type="PROSITE" id="PS50157">
    <property type="entry name" value="ZINC_FINGER_C2H2_2"/>
    <property type="match status" value="1"/>
</dbReference>
<dbReference type="GO" id="GO:0005634">
    <property type="term" value="C:nucleus"/>
    <property type="evidence" value="ECO:0007669"/>
    <property type="project" value="UniProtKB-SubCell"/>
</dbReference>
<protein>
    <recommendedName>
        <fullName evidence="9">C2H2-type domain-containing protein</fullName>
    </recommendedName>
</protein>
<evidence type="ECO:0000256" key="5">
    <source>
        <dbReference type="ARBA" id="ARBA00022833"/>
    </source>
</evidence>
<evidence type="ECO:0000256" key="2">
    <source>
        <dbReference type="ARBA" id="ARBA00022723"/>
    </source>
</evidence>
<keyword evidence="4 7" id="KW-0863">Zinc-finger</keyword>
<dbReference type="FunFam" id="3.30.160.60:FF:000145">
    <property type="entry name" value="Zinc finger protein 574"/>
    <property type="match status" value="1"/>
</dbReference>
<evidence type="ECO:0000256" key="8">
    <source>
        <dbReference type="SAM" id="MobiDB-lite"/>
    </source>
</evidence>
<dbReference type="PROSITE" id="PS00028">
    <property type="entry name" value="ZINC_FINGER_C2H2_1"/>
    <property type="match status" value="1"/>
</dbReference>
<keyword evidence="3" id="KW-0677">Repeat</keyword>
<dbReference type="Proteomes" id="UP000050791">
    <property type="component" value="Unassembled WGS sequence"/>
</dbReference>
<evidence type="ECO:0000259" key="9">
    <source>
        <dbReference type="PROSITE" id="PS50157"/>
    </source>
</evidence>
<feature type="region of interest" description="Disordered" evidence="8">
    <location>
        <begin position="1"/>
        <end position="40"/>
    </location>
</feature>
<keyword evidence="5" id="KW-0862">Zinc</keyword>
<evidence type="ECO:0000313" key="10">
    <source>
        <dbReference type="Proteomes" id="UP000050791"/>
    </source>
</evidence>
<evidence type="ECO:0000256" key="3">
    <source>
        <dbReference type="ARBA" id="ARBA00022737"/>
    </source>
</evidence>
<reference evidence="11" key="1">
    <citation type="submission" date="2023-11" db="UniProtKB">
        <authorList>
            <consortium name="WormBaseParasite"/>
        </authorList>
    </citation>
    <scope>IDENTIFICATION</scope>
</reference>
<evidence type="ECO:0000256" key="4">
    <source>
        <dbReference type="ARBA" id="ARBA00022771"/>
    </source>
</evidence>
<name>A0AA85ARH3_9TREM</name>
<comment type="subcellular location">
    <subcellularLocation>
        <location evidence="1">Nucleus</location>
    </subcellularLocation>
</comment>
<evidence type="ECO:0000256" key="7">
    <source>
        <dbReference type="PROSITE-ProRule" id="PRU00042"/>
    </source>
</evidence>
<feature type="compositionally biased region" description="Polar residues" evidence="8">
    <location>
        <begin position="14"/>
        <end position="40"/>
    </location>
</feature>
<evidence type="ECO:0000313" key="11">
    <source>
        <dbReference type="WBParaSite" id="SMTH1_101550.1"/>
    </source>
</evidence>
<evidence type="ECO:0000256" key="6">
    <source>
        <dbReference type="ARBA" id="ARBA00023242"/>
    </source>
</evidence>